<reference evidence="1 2" key="1">
    <citation type="submission" date="2016-11" db="EMBL/GenBank/DDBJ databases">
        <authorList>
            <person name="Jaros S."/>
            <person name="Januszkiewicz K."/>
            <person name="Wedrychowicz H."/>
        </authorList>
    </citation>
    <scope>NUCLEOTIDE SEQUENCE [LARGE SCALE GENOMIC DNA]</scope>
    <source>
        <strain evidence="1 2">DSM 15480</strain>
    </source>
</reference>
<accession>A0A1M6QGD7</accession>
<keyword evidence="2" id="KW-1185">Reference proteome</keyword>
<protein>
    <submittedName>
        <fullName evidence="1">Uncharacterized conserved protein, DUF1015 family</fullName>
    </submittedName>
</protein>
<dbReference type="EMBL" id="FQZY01000034">
    <property type="protein sequence ID" value="SHK19107.1"/>
    <property type="molecule type" value="Genomic_DNA"/>
</dbReference>
<evidence type="ECO:0000313" key="1">
    <source>
        <dbReference type="EMBL" id="SHK19107.1"/>
    </source>
</evidence>
<sequence length="458" mass="50653">MTTIKPFAAIRPRADAAARIAALPYDVYNRREAKEIVAGNPLSFLKIDRAETQFPDDTDMYSQQIYDKARDTLHEMMNDGYFVRDKEDCFYIYELTMPLTDTAAITTAASVSTAAITTGTASAAAAAVSGAVPRPDRFPPSVITQTGLVATASIDDYLNGTIKKHENTRAEKELDRIRHVDTCSAQTGPIFLAYRENRQINEIVSCIKSQTPVHDFISEDQIHHRVWLVSSPDSIHDIIDIFAGIPNVYIADGHHRAASAVKVGQMRRQMHPDFNGSEDFNYFLSVLFPAPQLHIFDYNRIVKDLNGHSVSDFMALLARDFEVASMGSSPFAPSEKGQFGMYVQGTWYRLTAGAHILSDDPVDGLDVSILQNALLEPLLGIHDPKTDDRIAFVGGIRGLTELSSTVDAADTGVAFSMYPTSMDELLAVADAGRLMPPKSTWFEPKLRSGLFIHEFDRP</sequence>
<evidence type="ECO:0000313" key="2">
    <source>
        <dbReference type="Proteomes" id="UP000184301"/>
    </source>
</evidence>
<proteinExistence type="predicted"/>
<dbReference type="STRING" id="1121950.SAMN02745243_02411"/>
<dbReference type="InterPro" id="IPR008323">
    <property type="entry name" value="UCP033563"/>
</dbReference>
<organism evidence="1 2">
    <name type="scientific">Hespellia stercorisuis DSM 15480</name>
    <dbReference type="NCBI Taxonomy" id="1121950"/>
    <lineage>
        <taxon>Bacteria</taxon>
        <taxon>Bacillati</taxon>
        <taxon>Bacillota</taxon>
        <taxon>Clostridia</taxon>
        <taxon>Lachnospirales</taxon>
        <taxon>Lachnospiraceae</taxon>
        <taxon>Hespellia</taxon>
    </lineage>
</organism>
<gene>
    <name evidence="1" type="ORF">SAMN02745243_02411</name>
</gene>
<dbReference type="RefSeq" id="WP_073110776.1">
    <property type="nucleotide sequence ID" value="NZ_FQZY01000034.1"/>
</dbReference>
<dbReference type="Proteomes" id="UP000184301">
    <property type="component" value="Unassembled WGS sequence"/>
</dbReference>
<dbReference type="AlphaFoldDB" id="A0A1M6QGD7"/>
<dbReference type="PANTHER" id="PTHR36454:SF1">
    <property type="entry name" value="DUF1015 DOMAIN-CONTAINING PROTEIN"/>
    <property type="match status" value="1"/>
</dbReference>
<dbReference type="Pfam" id="PF06245">
    <property type="entry name" value="DUF1015"/>
    <property type="match status" value="2"/>
</dbReference>
<dbReference type="PANTHER" id="PTHR36454">
    <property type="entry name" value="LMO2823 PROTEIN"/>
    <property type="match status" value="1"/>
</dbReference>
<dbReference type="PIRSF" id="PIRSF033563">
    <property type="entry name" value="UCP033563"/>
    <property type="match status" value="1"/>
</dbReference>
<name>A0A1M6QGD7_9FIRM</name>